<dbReference type="InterPro" id="IPR050138">
    <property type="entry name" value="DHOase/Allantoinase_Hydrolase"/>
</dbReference>
<comment type="function">
    <text evidence="2">Catalyzes the reversible cyclization of carbamoyl aspartate to dihydroorotate.</text>
</comment>
<name>A0A1T4V1C4_9GAMM</name>
<dbReference type="GO" id="GO:0006145">
    <property type="term" value="P:purine nucleobase catabolic process"/>
    <property type="evidence" value="ECO:0007669"/>
    <property type="project" value="TreeGrafter"/>
</dbReference>
<evidence type="ECO:0000256" key="5">
    <source>
        <dbReference type="ARBA" id="ARBA00022801"/>
    </source>
</evidence>
<dbReference type="CDD" id="cd01318">
    <property type="entry name" value="DHOase_IIb"/>
    <property type="match status" value="1"/>
</dbReference>
<dbReference type="Pfam" id="PF01979">
    <property type="entry name" value="Amidohydro_1"/>
    <property type="match status" value="1"/>
</dbReference>
<comment type="cofactor">
    <cofactor evidence="1">
        <name>Zn(2+)</name>
        <dbReference type="ChEBI" id="CHEBI:29105"/>
    </cofactor>
</comment>
<keyword evidence="4" id="KW-0479">Metal-binding</keyword>
<reference evidence="8" key="1">
    <citation type="submission" date="2017-02" db="EMBL/GenBank/DDBJ databases">
        <authorList>
            <person name="Varghese N."/>
            <person name="Submissions S."/>
        </authorList>
    </citation>
    <scope>NUCLEOTIDE SEQUENCE [LARGE SCALE GENOMIC DNA]</scope>
    <source>
        <strain evidence="8">DSM 3072</strain>
    </source>
</reference>
<keyword evidence="5" id="KW-0378">Hydrolase</keyword>
<dbReference type="Gene3D" id="2.30.40.10">
    <property type="entry name" value="Urease, subunit C, domain 1"/>
    <property type="match status" value="1"/>
</dbReference>
<dbReference type="EMBL" id="FUXX01000004">
    <property type="protein sequence ID" value="SKA58441.1"/>
    <property type="molecule type" value="Genomic_DNA"/>
</dbReference>
<dbReference type="PANTHER" id="PTHR43668">
    <property type="entry name" value="ALLANTOINASE"/>
    <property type="match status" value="1"/>
</dbReference>
<dbReference type="AlphaFoldDB" id="A0A1T4V1C4"/>
<gene>
    <name evidence="7" type="ORF">SAMN02745213_00455</name>
</gene>
<dbReference type="InterPro" id="IPR011059">
    <property type="entry name" value="Metal-dep_hydrolase_composite"/>
</dbReference>
<evidence type="ECO:0000256" key="3">
    <source>
        <dbReference type="ARBA" id="ARBA00010286"/>
    </source>
</evidence>
<sequence length="446" mass="49583">MTKLLLKNALLVTPERIIRKDLLIEGQLITKIDNDISDSQAKIIECHEHIVLPGLIDDHVHFREPGMTQKATIYSESRAAVLGGVTSYLDMPNNNPATTTIELINQKKEIAQKNSLANYGFYLGATDNNLEEIKRAPVKEIAGIKVFMGSSTGNLLVDNAEKLYGIFESARTIIALHCEDTATILRNEKKAKESYADNVPFSMHPLIRNRDCCIASSTLAIQLAMQTGARIHIMHISTKEEIAMLEQLKFGNVKTRQISGEACIPHLFFSESDYIQKNAFLKCNPAVKTEKDRLAIVNALENGTLTTVGTDHAPHEIQAKQGTYFKCASGLPSVQYSCLSLLELWKRKEITLETIAKVTAENVAQRFHIENRGRIEEGYFADLAIINPLLNHNVNENDIASSCKWSPFTGHTFPSTVVHTIVNGNHIVENGKIVNETTGMALTFDR</sequence>
<comment type="similarity">
    <text evidence="3">Belongs to the metallo-dependent hydrolases superfamily. DHOase family. Class I DHOase subfamily.</text>
</comment>
<dbReference type="STRING" id="83771.SAMN02910357_01527"/>
<dbReference type="GO" id="GO:0046872">
    <property type="term" value="F:metal ion binding"/>
    <property type="evidence" value="ECO:0007669"/>
    <property type="project" value="UniProtKB-KW"/>
</dbReference>
<organism evidence="7 8">
    <name type="scientific">Succinivibrio dextrinosolvens DSM 3072</name>
    <dbReference type="NCBI Taxonomy" id="1123324"/>
    <lineage>
        <taxon>Bacteria</taxon>
        <taxon>Pseudomonadati</taxon>
        <taxon>Pseudomonadota</taxon>
        <taxon>Gammaproteobacteria</taxon>
        <taxon>Aeromonadales</taxon>
        <taxon>Succinivibrionaceae</taxon>
        <taxon>Succinivibrio</taxon>
    </lineage>
</organism>
<dbReference type="InterPro" id="IPR002195">
    <property type="entry name" value="Dihydroorotase_CS"/>
</dbReference>
<dbReference type="InterPro" id="IPR006680">
    <property type="entry name" value="Amidohydro-rel"/>
</dbReference>
<protein>
    <submittedName>
        <fullName evidence="7">Dihydroorotase</fullName>
    </submittedName>
</protein>
<dbReference type="Proteomes" id="UP000242432">
    <property type="component" value="Unassembled WGS sequence"/>
</dbReference>
<accession>A0A1T4V1C4</accession>
<dbReference type="InterPro" id="IPR032466">
    <property type="entry name" value="Metal_Hydrolase"/>
</dbReference>
<evidence type="ECO:0000256" key="1">
    <source>
        <dbReference type="ARBA" id="ARBA00001947"/>
    </source>
</evidence>
<dbReference type="RefSeq" id="WP_078928034.1">
    <property type="nucleotide sequence ID" value="NZ_FUXX01000004.1"/>
</dbReference>
<dbReference type="SUPFAM" id="SSF51338">
    <property type="entry name" value="Composite domain of metallo-dependent hydrolases"/>
    <property type="match status" value="1"/>
</dbReference>
<keyword evidence="8" id="KW-1185">Reference proteome</keyword>
<dbReference type="PROSITE" id="PS00483">
    <property type="entry name" value="DIHYDROOROTASE_2"/>
    <property type="match status" value="1"/>
</dbReference>
<evidence type="ECO:0000313" key="7">
    <source>
        <dbReference type="EMBL" id="SKA58441.1"/>
    </source>
</evidence>
<dbReference type="Gene3D" id="3.20.20.140">
    <property type="entry name" value="Metal-dependent hydrolases"/>
    <property type="match status" value="1"/>
</dbReference>
<dbReference type="NCBIfam" id="NF006688">
    <property type="entry name" value="PRK09236.1"/>
    <property type="match status" value="1"/>
</dbReference>
<evidence type="ECO:0000259" key="6">
    <source>
        <dbReference type="Pfam" id="PF01979"/>
    </source>
</evidence>
<dbReference type="GO" id="GO:0004038">
    <property type="term" value="F:allantoinase activity"/>
    <property type="evidence" value="ECO:0007669"/>
    <property type="project" value="TreeGrafter"/>
</dbReference>
<dbReference type="GO" id="GO:0005737">
    <property type="term" value="C:cytoplasm"/>
    <property type="evidence" value="ECO:0007669"/>
    <property type="project" value="TreeGrafter"/>
</dbReference>
<evidence type="ECO:0000256" key="4">
    <source>
        <dbReference type="ARBA" id="ARBA00022723"/>
    </source>
</evidence>
<evidence type="ECO:0000313" key="8">
    <source>
        <dbReference type="Proteomes" id="UP000242432"/>
    </source>
</evidence>
<dbReference type="SUPFAM" id="SSF51556">
    <property type="entry name" value="Metallo-dependent hydrolases"/>
    <property type="match status" value="1"/>
</dbReference>
<feature type="domain" description="Amidohydrolase-related" evidence="6">
    <location>
        <begin position="50"/>
        <end position="425"/>
    </location>
</feature>
<proteinExistence type="inferred from homology"/>
<dbReference type="PANTHER" id="PTHR43668:SF4">
    <property type="entry name" value="ALLANTOINASE"/>
    <property type="match status" value="1"/>
</dbReference>
<evidence type="ECO:0000256" key="2">
    <source>
        <dbReference type="ARBA" id="ARBA00002368"/>
    </source>
</evidence>